<dbReference type="InterPro" id="IPR051181">
    <property type="entry name" value="CAF1_poly(A)_ribonucleases"/>
</dbReference>
<dbReference type="GO" id="GO:0005634">
    <property type="term" value="C:nucleus"/>
    <property type="evidence" value="ECO:0007669"/>
    <property type="project" value="TreeGrafter"/>
</dbReference>
<dbReference type="OrthoDB" id="414075at2759"/>
<dbReference type="STRING" id="10195.A0A3M7T215"/>
<keyword evidence="3" id="KW-1185">Reference proteome</keyword>
<protein>
    <submittedName>
        <fullName evidence="2">Poly(A)-specific ribonuclease PARN-like domain-containing 1</fullName>
    </submittedName>
</protein>
<dbReference type="Gene3D" id="3.30.420.10">
    <property type="entry name" value="Ribonuclease H-like superfamily/Ribonuclease H"/>
    <property type="match status" value="2"/>
</dbReference>
<accession>A0A3M7T215</accession>
<dbReference type="GO" id="GO:1990432">
    <property type="term" value="P:siRNA 3'-end processing"/>
    <property type="evidence" value="ECO:0007669"/>
    <property type="project" value="TreeGrafter"/>
</dbReference>
<proteinExistence type="inferred from homology"/>
<dbReference type="GO" id="GO:0000289">
    <property type="term" value="P:nuclear-transcribed mRNA poly(A) tail shortening"/>
    <property type="evidence" value="ECO:0007669"/>
    <property type="project" value="TreeGrafter"/>
</dbReference>
<dbReference type="GO" id="GO:0003723">
    <property type="term" value="F:RNA binding"/>
    <property type="evidence" value="ECO:0007669"/>
    <property type="project" value="TreeGrafter"/>
</dbReference>
<dbReference type="Pfam" id="PF04857">
    <property type="entry name" value="CAF1"/>
    <property type="match status" value="1"/>
</dbReference>
<dbReference type="InterPro" id="IPR012337">
    <property type="entry name" value="RNaseH-like_sf"/>
</dbReference>
<feature type="non-terminal residue" evidence="2">
    <location>
        <position position="1"/>
    </location>
</feature>
<dbReference type="GO" id="GO:1990431">
    <property type="term" value="P:priRNA 3'-end processing"/>
    <property type="evidence" value="ECO:0007669"/>
    <property type="project" value="TreeGrafter"/>
</dbReference>
<sequence>FLNNSKIKINPILPNFSFHYSEKTSIDKKFPRMGDITFDNFEIKFHEINYNIHKANYIAIDTEFSGLHLDGFRPSLNDSAEDRYQKLKKPIQMFNLVQFGLSTFRYCNEQRSFITDTYNFYLFPRLSGLIDINYSHQTSCIDFLCKNEFNFNKLYYQGIPYLNNHQEKLLEKKLKNQIYFAGIERDVDEKKIQKICSSITDWLLQVNDGEIYEIERFKDLSDTILHNELRKRFASIWTHQDEEKRNEYEATQFNDMTKMTDSYLGFTKIFRLLVQYKKPLVVHNGIMDLMYIYEKFYDTLPNNLKKFKEEINKMFPLVYDTKYISIEAKRLNKQMRDLYDSTILENLYLSLNKEMPKKCALFMPSIKPSKVSAAYSMRMRTHEAGYDAFMCGSVFLKLAHALVTFDSKNLYNLRQNNMNDYFQIMKSYGNKLPMIRASLDYINLNGSDSTRFNLKILFIKSKTEILPHELNAEFTTYGQCELKIYSKNIATVTMDSICYEKNYVAIAGSVSFIALIALKS</sequence>
<comment type="caution">
    <text evidence="2">The sequence shown here is derived from an EMBL/GenBank/DDBJ whole genome shotgun (WGS) entry which is preliminary data.</text>
</comment>
<dbReference type="PANTHER" id="PTHR15092">
    <property type="entry name" value="POLY A -SPECIFIC RIBONUCLEASE/TARGET OF EGR1, MEMBER 1"/>
    <property type="match status" value="1"/>
</dbReference>
<dbReference type="InterPro" id="IPR036397">
    <property type="entry name" value="RNaseH_sf"/>
</dbReference>
<dbReference type="AlphaFoldDB" id="A0A3M7T215"/>
<reference evidence="2 3" key="1">
    <citation type="journal article" date="2018" name="Sci. Rep.">
        <title>Genomic signatures of local adaptation to the degree of environmental predictability in rotifers.</title>
        <authorList>
            <person name="Franch-Gras L."/>
            <person name="Hahn C."/>
            <person name="Garcia-Roger E.M."/>
            <person name="Carmona M.J."/>
            <person name="Serra M."/>
            <person name="Gomez A."/>
        </authorList>
    </citation>
    <scope>NUCLEOTIDE SEQUENCE [LARGE SCALE GENOMIC DNA]</scope>
    <source>
        <strain evidence="2">HYR1</strain>
    </source>
</reference>
<dbReference type="GO" id="GO:0005783">
    <property type="term" value="C:endoplasmic reticulum"/>
    <property type="evidence" value="ECO:0007669"/>
    <property type="project" value="TreeGrafter"/>
</dbReference>
<dbReference type="InterPro" id="IPR006941">
    <property type="entry name" value="RNase_CAF1"/>
</dbReference>
<name>A0A3M7T215_BRAPC</name>
<dbReference type="EMBL" id="REGN01000429">
    <property type="protein sequence ID" value="RNA41987.1"/>
    <property type="molecule type" value="Genomic_DNA"/>
</dbReference>
<dbReference type="Proteomes" id="UP000276133">
    <property type="component" value="Unassembled WGS sequence"/>
</dbReference>
<evidence type="ECO:0000256" key="1">
    <source>
        <dbReference type="ARBA" id="ARBA00008372"/>
    </source>
</evidence>
<evidence type="ECO:0000313" key="2">
    <source>
        <dbReference type="EMBL" id="RNA41987.1"/>
    </source>
</evidence>
<evidence type="ECO:0000313" key="3">
    <source>
        <dbReference type="Proteomes" id="UP000276133"/>
    </source>
</evidence>
<organism evidence="2 3">
    <name type="scientific">Brachionus plicatilis</name>
    <name type="common">Marine rotifer</name>
    <name type="synonym">Brachionus muelleri</name>
    <dbReference type="NCBI Taxonomy" id="10195"/>
    <lineage>
        <taxon>Eukaryota</taxon>
        <taxon>Metazoa</taxon>
        <taxon>Spiralia</taxon>
        <taxon>Gnathifera</taxon>
        <taxon>Rotifera</taxon>
        <taxon>Eurotatoria</taxon>
        <taxon>Monogononta</taxon>
        <taxon>Pseudotrocha</taxon>
        <taxon>Ploima</taxon>
        <taxon>Brachionidae</taxon>
        <taxon>Brachionus</taxon>
    </lineage>
</organism>
<dbReference type="SUPFAM" id="SSF53098">
    <property type="entry name" value="Ribonuclease H-like"/>
    <property type="match status" value="1"/>
</dbReference>
<dbReference type="GO" id="GO:0000175">
    <property type="term" value="F:3'-5'-RNA exonuclease activity"/>
    <property type="evidence" value="ECO:0007669"/>
    <property type="project" value="TreeGrafter"/>
</dbReference>
<dbReference type="PANTHER" id="PTHR15092:SF22">
    <property type="entry name" value="POLY(A)-SPECIFIC RIBONUCLEASE PNLDC1"/>
    <property type="match status" value="1"/>
</dbReference>
<comment type="similarity">
    <text evidence="1">Belongs to the CAF1 family.</text>
</comment>
<gene>
    <name evidence="2" type="ORF">BpHYR1_050712</name>
</gene>